<accession>A0A0C3GMQ1</accession>
<protein>
    <submittedName>
        <fullName evidence="2">Uncharacterized protein</fullName>
    </submittedName>
</protein>
<reference evidence="2 3" key="1">
    <citation type="submission" date="2014-04" db="EMBL/GenBank/DDBJ databases">
        <authorList>
            <consortium name="DOE Joint Genome Institute"/>
            <person name="Kuo A."/>
            <person name="Martino E."/>
            <person name="Perotto S."/>
            <person name="Kohler A."/>
            <person name="Nagy L.G."/>
            <person name="Floudas D."/>
            <person name="Copeland A."/>
            <person name="Barry K.W."/>
            <person name="Cichocki N."/>
            <person name="Veneault-Fourrey C."/>
            <person name="LaButti K."/>
            <person name="Lindquist E.A."/>
            <person name="Lipzen A."/>
            <person name="Lundell T."/>
            <person name="Morin E."/>
            <person name="Murat C."/>
            <person name="Sun H."/>
            <person name="Tunlid A."/>
            <person name="Henrissat B."/>
            <person name="Grigoriev I.V."/>
            <person name="Hibbett D.S."/>
            <person name="Martin F."/>
            <person name="Nordberg H.P."/>
            <person name="Cantor M.N."/>
            <person name="Hua S.X."/>
        </authorList>
    </citation>
    <scope>NUCLEOTIDE SEQUENCE [LARGE SCALE GENOMIC DNA]</scope>
    <source>
        <strain evidence="2 3">Zn</strain>
    </source>
</reference>
<dbReference type="Proteomes" id="UP000054321">
    <property type="component" value="Unassembled WGS sequence"/>
</dbReference>
<evidence type="ECO:0000313" key="2">
    <source>
        <dbReference type="EMBL" id="KIM92834.1"/>
    </source>
</evidence>
<dbReference type="EMBL" id="KN832904">
    <property type="protein sequence ID" value="KIM92834.1"/>
    <property type="molecule type" value="Genomic_DNA"/>
</dbReference>
<dbReference type="HOGENOM" id="CLU_2197699_0_0_1"/>
<keyword evidence="3" id="KW-1185">Reference proteome</keyword>
<gene>
    <name evidence="2" type="ORF">OIDMADRAFT_62151</name>
</gene>
<evidence type="ECO:0000313" key="3">
    <source>
        <dbReference type="Proteomes" id="UP000054321"/>
    </source>
</evidence>
<feature type="compositionally biased region" description="Low complexity" evidence="1">
    <location>
        <begin position="17"/>
        <end position="39"/>
    </location>
</feature>
<evidence type="ECO:0000256" key="1">
    <source>
        <dbReference type="SAM" id="MobiDB-lite"/>
    </source>
</evidence>
<sequence>MPAIHKKSKASGGPGQAGQALGVGQALAAAARQDSATAKTTEEAARSEEEATEVPADEPAEAPAATGLTSSRQLIIGYTFAPSLPADLAPCSIRAVTRFGTAQEEQGP</sequence>
<name>A0A0C3GMQ1_OIDMZ</name>
<feature type="compositionally biased region" description="Basic and acidic residues" evidence="1">
    <location>
        <begin position="40"/>
        <end position="49"/>
    </location>
</feature>
<feature type="region of interest" description="Disordered" evidence="1">
    <location>
        <begin position="1"/>
        <end position="68"/>
    </location>
</feature>
<feature type="compositionally biased region" description="Acidic residues" evidence="1">
    <location>
        <begin position="50"/>
        <end position="60"/>
    </location>
</feature>
<dbReference type="InParanoid" id="A0A0C3GMQ1"/>
<organism evidence="2 3">
    <name type="scientific">Oidiodendron maius (strain Zn)</name>
    <dbReference type="NCBI Taxonomy" id="913774"/>
    <lineage>
        <taxon>Eukaryota</taxon>
        <taxon>Fungi</taxon>
        <taxon>Dikarya</taxon>
        <taxon>Ascomycota</taxon>
        <taxon>Pezizomycotina</taxon>
        <taxon>Leotiomycetes</taxon>
        <taxon>Leotiomycetes incertae sedis</taxon>
        <taxon>Myxotrichaceae</taxon>
        <taxon>Oidiodendron</taxon>
    </lineage>
</organism>
<reference evidence="3" key="2">
    <citation type="submission" date="2015-01" db="EMBL/GenBank/DDBJ databases">
        <title>Evolutionary Origins and Diversification of the Mycorrhizal Mutualists.</title>
        <authorList>
            <consortium name="DOE Joint Genome Institute"/>
            <consortium name="Mycorrhizal Genomics Consortium"/>
            <person name="Kohler A."/>
            <person name="Kuo A."/>
            <person name="Nagy L.G."/>
            <person name="Floudas D."/>
            <person name="Copeland A."/>
            <person name="Barry K.W."/>
            <person name="Cichocki N."/>
            <person name="Veneault-Fourrey C."/>
            <person name="LaButti K."/>
            <person name="Lindquist E.A."/>
            <person name="Lipzen A."/>
            <person name="Lundell T."/>
            <person name="Morin E."/>
            <person name="Murat C."/>
            <person name="Riley R."/>
            <person name="Ohm R."/>
            <person name="Sun H."/>
            <person name="Tunlid A."/>
            <person name="Henrissat B."/>
            <person name="Grigoriev I.V."/>
            <person name="Hibbett D.S."/>
            <person name="Martin F."/>
        </authorList>
    </citation>
    <scope>NUCLEOTIDE SEQUENCE [LARGE SCALE GENOMIC DNA]</scope>
    <source>
        <strain evidence="3">Zn</strain>
    </source>
</reference>
<proteinExistence type="predicted"/>
<dbReference type="AlphaFoldDB" id="A0A0C3GMQ1"/>